<organism evidence="3 4">
    <name type="scientific">Ensifer adhaerens</name>
    <name type="common">Sinorhizobium morelense</name>
    <dbReference type="NCBI Taxonomy" id="106592"/>
    <lineage>
        <taxon>Bacteria</taxon>
        <taxon>Pseudomonadati</taxon>
        <taxon>Pseudomonadota</taxon>
        <taxon>Alphaproteobacteria</taxon>
        <taxon>Hyphomicrobiales</taxon>
        <taxon>Rhizobiaceae</taxon>
        <taxon>Sinorhizobium/Ensifer group</taxon>
        <taxon>Ensifer</taxon>
    </lineage>
</organism>
<evidence type="ECO:0000313" key="4">
    <source>
        <dbReference type="Proteomes" id="UP000037425"/>
    </source>
</evidence>
<dbReference type="Pfam" id="PF13417">
    <property type="entry name" value="GST_N_3"/>
    <property type="match status" value="1"/>
</dbReference>
<dbReference type="Gene3D" id="1.20.1050.10">
    <property type="match status" value="1"/>
</dbReference>
<dbReference type="InterPro" id="IPR004046">
    <property type="entry name" value="GST_C"/>
</dbReference>
<dbReference type="PANTHER" id="PTHR44051:SF8">
    <property type="entry name" value="GLUTATHIONE S-TRANSFERASE GSTA"/>
    <property type="match status" value="1"/>
</dbReference>
<dbReference type="PANTHER" id="PTHR44051">
    <property type="entry name" value="GLUTATHIONE S-TRANSFERASE-RELATED"/>
    <property type="match status" value="1"/>
</dbReference>
<dbReference type="PATRIC" id="fig|106592.7.peg.1568"/>
<comment type="caution">
    <text evidence="3">The sequence shown here is derived from an EMBL/GenBank/DDBJ whole genome shotgun (WGS) entry which is preliminary data.</text>
</comment>
<dbReference type="OrthoDB" id="5740960at2"/>
<sequence>MLTLYHAPRSRSSRIITLLRELDALDKVNIVIVDITRGDGSGAKDPKNPHPEGKVPLLVHDGVVIWESIAIIQYLTDLFPARKLAPVAGDPKRGRYLSWLAWYAGVVEPVLIIEAAGISHPYLQSTFRSSAEMARQLATALEASPYLMGDEFSAADLLLYSPFAWFPEAAPDVPAVKAWIERCAARPSVQWAAEFDASARVAA</sequence>
<dbReference type="GO" id="GO:0016740">
    <property type="term" value="F:transferase activity"/>
    <property type="evidence" value="ECO:0007669"/>
    <property type="project" value="UniProtKB-KW"/>
</dbReference>
<dbReference type="InterPro" id="IPR004045">
    <property type="entry name" value="Glutathione_S-Trfase_N"/>
</dbReference>
<dbReference type="CDD" id="cd03046">
    <property type="entry name" value="GST_N_GTT1_like"/>
    <property type="match status" value="1"/>
</dbReference>
<dbReference type="InterPro" id="IPR010987">
    <property type="entry name" value="Glutathione-S-Trfase_C-like"/>
</dbReference>
<dbReference type="SFLD" id="SFLDG00358">
    <property type="entry name" value="Main_(cytGST)"/>
    <property type="match status" value="1"/>
</dbReference>
<dbReference type="PROSITE" id="PS50404">
    <property type="entry name" value="GST_NTER"/>
    <property type="match status" value="1"/>
</dbReference>
<protein>
    <submittedName>
        <fullName evidence="3">Glutathione S-transferase</fullName>
    </submittedName>
</protein>
<dbReference type="RefSeq" id="WP_053250334.1">
    <property type="nucleotide sequence ID" value="NZ_LGAP01000012.1"/>
</dbReference>
<reference evidence="4" key="1">
    <citation type="submission" date="2015-07" db="EMBL/GenBank/DDBJ databases">
        <title>Whole genome sequence of an Ensifer adhaerens strain isolated from a cave pool in the Wind Cave National Park.</title>
        <authorList>
            <person name="Eng W.W.H."/>
            <person name="Gan H.M."/>
            <person name="Barton H.A."/>
            <person name="Savka M.A."/>
        </authorList>
    </citation>
    <scope>NUCLEOTIDE SEQUENCE [LARGE SCALE GENOMIC DNA]</scope>
    <source>
        <strain evidence="4">SD006</strain>
    </source>
</reference>
<evidence type="ECO:0000259" key="1">
    <source>
        <dbReference type="PROSITE" id="PS50404"/>
    </source>
</evidence>
<gene>
    <name evidence="3" type="ORF">AC244_18825</name>
</gene>
<dbReference type="Proteomes" id="UP000037425">
    <property type="component" value="Unassembled WGS sequence"/>
</dbReference>
<proteinExistence type="predicted"/>
<dbReference type="InterPro" id="IPR040079">
    <property type="entry name" value="Glutathione_S-Trfase"/>
</dbReference>
<dbReference type="SUPFAM" id="SSF47616">
    <property type="entry name" value="GST C-terminal domain-like"/>
    <property type="match status" value="1"/>
</dbReference>
<dbReference type="EMBL" id="LGAP01000012">
    <property type="protein sequence ID" value="KOF17252.1"/>
    <property type="molecule type" value="Genomic_DNA"/>
</dbReference>
<dbReference type="PROSITE" id="PS50405">
    <property type="entry name" value="GST_CTER"/>
    <property type="match status" value="1"/>
</dbReference>
<dbReference type="InterPro" id="IPR036282">
    <property type="entry name" value="Glutathione-S-Trfase_C_sf"/>
</dbReference>
<accession>A0A0L8BRB5</accession>
<name>A0A0L8BRB5_ENSAD</name>
<evidence type="ECO:0000259" key="2">
    <source>
        <dbReference type="PROSITE" id="PS50405"/>
    </source>
</evidence>
<dbReference type="InterPro" id="IPR036249">
    <property type="entry name" value="Thioredoxin-like_sf"/>
</dbReference>
<dbReference type="Pfam" id="PF00043">
    <property type="entry name" value="GST_C"/>
    <property type="match status" value="1"/>
</dbReference>
<dbReference type="CDD" id="cd03207">
    <property type="entry name" value="GST_C_8"/>
    <property type="match status" value="1"/>
</dbReference>
<feature type="domain" description="GST N-terminal" evidence="1">
    <location>
        <begin position="1"/>
        <end position="83"/>
    </location>
</feature>
<evidence type="ECO:0000313" key="3">
    <source>
        <dbReference type="EMBL" id="KOF17252.1"/>
    </source>
</evidence>
<dbReference type="SUPFAM" id="SSF52833">
    <property type="entry name" value="Thioredoxin-like"/>
    <property type="match status" value="1"/>
</dbReference>
<dbReference type="SFLD" id="SFLDG01150">
    <property type="entry name" value="Main.1:_Beta-like"/>
    <property type="match status" value="1"/>
</dbReference>
<dbReference type="Gene3D" id="3.40.30.10">
    <property type="entry name" value="Glutaredoxin"/>
    <property type="match status" value="1"/>
</dbReference>
<dbReference type="AlphaFoldDB" id="A0A0L8BRB5"/>
<dbReference type="SFLD" id="SFLDS00019">
    <property type="entry name" value="Glutathione_Transferase_(cytos"/>
    <property type="match status" value="1"/>
</dbReference>
<keyword evidence="3" id="KW-0808">Transferase</keyword>
<feature type="domain" description="GST C-terminal" evidence="2">
    <location>
        <begin position="89"/>
        <end position="203"/>
    </location>
</feature>